<evidence type="ECO:0000313" key="2">
    <source>
        <dbReference type="EMBL" id="SEI55686.1"/>
    </source>
</evidence>
<organism evidence="2 3">
    <name type="scientific">Alkalibacterium gilvum</name>
    <dbReference type="NCBI Taxonomy" id="1130080"/>
    <lineage>
        <taxon>Bacteria</taxon>
        <taxon>Bacillati</taxon>
        <taxon>Bacillota</taxon>
        <taxon>Bacilli</taxon>
        <taxon>Lactobacillales</taxon>
        <taxon>Carnobacteriaceae</taxon>
        <taxon>Alkalibacterium</taxon>
    </lineage>
</organism>
<reference evidence="3" key="1">
    <citation type="submission" date="2016-10" db="EMBL/GenBank/DDBJ databases">
        <authorList>
            <person name="Varghese N."/>
            <person name="Submissions S."/>
        </authorList>
    </citation>
    <scope>NUCLEOTIDE SEQUENCE [LARGE SCALE GENOMIC DNA]</scope>
    <source>
        <strain evidence="3">DSM 25751</strain>
    </source>
</reference>
<feature type="transmembrane region" description="Helical" evidence="1">
    <location>
        <begin position="61"/>
        <end position="94"/>
    </location>
</feature>
<sequence length="254" mass="29438">MKNKRKRILIWFLVAPIAAIILSTAYYIQINVLPFFNMDYILFLLLAILVGFFPIKTENSILFLIPGISLAVLVIFGLVPEVIVSSIALVILMMRSKLRIDQHYKYAVNLVMFYVLSGISAAFYYFAMYLTDVLFGTSILLLALVVYLAAHFILNQIGAYLIKRYYYEQTNTRVFDEHYLFFFFTNLLISPLSFLLVYLYELVGTVGIVIGAFPFLILTMGVNTIFKSKMHNKYLKEMNYFSQELNVKKVEKMF</sequence>
<feature type="transmembrane region" description="Helical" evidence="1">
    <location>
        <begin position="6"/>
        <end position="28"/>
    </location>
</feature>
<feature type="transmembrane region" description="Helical" evidence="1">
    <location>
        <begin position="179"/>
        <end position="200"/>
    </location>
</feature>
<feature type="transmembrane region" description="Helical" evidence="1">
    <location>
        <begin position="133"/>
        <end position="154"/>
    </location>
</feature>
<dbReference type="RefSeq" id="WP_091632639.1">
    <property type="nucleotide sequence ID" value="NZ_FNYW01000003.1"/>
</dbReference>
<gene>
    <name evidence="2" type="ORF">SAMN04488113_10336</name>
</gene>
<dbReference type="STRING" id="1130080.SAMN04488113_10336"/>
<proteinExistence type="predicted"/>
<dbReference type="EMBL" id="FNYW01000003">
    <property type="protein sequence ID" value="SEI55686.1"/>
    <property type="molecule type" value="Genomic_DNA"/>
</dbReference>
<protein>
    <submittedName>
        <fullName evidence="2">Uncharacterized protein</fullName>
    </submittedName>
</protein>
<evidence type="ECO:0000313" key="3">
    <source>
        <dbReference type="Proteomes" id="UP000198564"/>
    </source>
</evidence>
<accession>A0A1H6RMI6</accession>
<keyword evidence="1" id="KW-0812">Transmembrane</keyword>
<name>A0A1H6RMI6_9LACT</name>
<evidence type="ECO:0000256" key="1">
    <source>
        <dbReference type="SAM" id="Phobius"/>
    </source>
</evidence>
<keyword evidence="1" id="KW-0472">Membrane</keyword>
<dbReference type="AlphaFoldDB" id="A0A1H6RMI6"/>
<feature type="transmembrane region" description="Helical" evidence="1">
    <location>
        <begin position="206"/>
        <end position="226"/>
    </location>
</feature>
<feature type="transmembrane region" description="Helical" evidence="1">
    <location>
        <begin position="106"/>
        <end position="127"/>
    </location>
</feature>
<dbReference type="Proteomes" id="UP000198564">
    <property type="component" value="Unassembled WGS sequence"/>
</dbReference>
<keyword evidence="3" id="KW-1185">Reference proteome</keyword>
<keyword evidence="1" id="KW-1133">Transmembrane helix</keyword>